<evidence type="ECO:0000313" key="5">
    <source>
        <dbReference type="EMBL" id="GGH76757.1"/>
    </source>
</evidence>
<comment type="caution">
    <text evidence="5">The sequence shown here is derived from an EMBL/GenBank/DDBJ whole genome shotgun (WGS) entry which is preliminary data.</text>
</comment>
<dbReference type="Pfam" id="PF00702">
    <property type="entry name" value="Hydrolase"/>
    <property type="match status" value="1"/>
</dbReference>
<dbReference type="AlphaFoldDB" id="A0A8J2ZTM0"/>
<dbReference type="GO" id="GO:0016791">
    <property type="term" value="F:phosphatase activity"/>
    <property type="evidence" value="ECO:0007669"/>
    <property type="project" value="TreeGrafter"/>
</dbReference>
<dbReference type="SUPFAM" id="SSF56784">
    <property type="entry name" value="HAD-like"/>
    <property type="match status" value="1"/>
</dbReference>
<accession>A0A8J2ZTM0</accession>
<dbReference type="PANTHER" id="PTHR46470:SF2">
    <property type="entry name" value="GLYCERALDEHYDE 3-PHOSPHATE PHOSPHATASE"/>
    <property type="match status" value="1"/>
</dbReference>
<name>A0A8J2ZTM0_9BACL</name>
<dbReference type="GO" id="GO:0044281">
    <property type="term" value="P:small molecule metabolic process"/>
    <property type="evidence" value="ECO:0007669"/>
    <property type="project" value="UniProtKB-ARBA"/>
</dbReference>
<evidence type="ECO:0000256" key="1">
    <source>
        <dbReference type="ARBA" id="ARBA00001946"/>
    </source>
</evidence>
<dbReference type="PANTHER" id="PTHR46470">
    <property type="entry name" value="N-ACYLNEURAMINATE-9-PHOSPHATASE"/>
    <property type="match status" value="1"/>
</dbReference>
<dbReference type="Proteomes" id="UP000656813">
    <property type="component" value="Unassembled WGS sequence"/>
</dbReference>
<dbReference type="SFLD" id="SFLDG01129">
    <property type="entry name" value="C1.5:_HAD__Beta-PGM__Phosphata"/>
    <property type="match status" value="1"/>
</dbReference>
<evidence type="ECO:0000256" key="4">
    <source>
        <dbReference type="ARBA" id="ARBA00022842"/>
    </source>
</evidence>
<dbReference type="SFLD" id="SFLDS00003">
    <property type="entry name" value="Haloacid_Dehalogenase"/>
    <property type="match status" value="1"/>
</dbReference>
<dbReference type="InterPro" id="IPR023214">
    <property type="entry name" value="HAD_sf"/>
</dbReference>
<dbReference type="InterPro" id="IPR006439">
    <property type="entry name" value="HAD-SF_hydro_IA"/>
</dbReference>
<dbReference type="InterPro" id="IPR051400">
    <property type="entry name" value="HAD-like_hydrolase"/>
</dbReference>
<keyword evidence="3" id="KW-0378">Hydrolase</keyword>
<organism evidence="5 6">
    <name type="scientific">Pullulanibacillus pueri</name>
    <dbReference type="NCBI Taxonomy" id="1437324"/>
    <lineage>
        <taxon>Bacteria</taxon>
        <taxon>Bacillati</taxon>
        <taxon>Bacillota</taxon>
        <taxon>Bacilli</taxon>
        <taxon>Bacillales</taxon>
        <taxon>Sporolactobacillaceae</taxon>
        <taxon>Pullulanibacillus</taxon>
    </lineage>
</organism>
<keyword evidence="4" id="KW-0460">Magnesium</keyword>
<dbReference type="EMBL" id="BMFV01000004">
    <property type="protein sequence ID" value="GGH76757.1"/>
    <property type="molecule type" value="Genomic_DNA"/>
</dbReference>
<dbReference type="InterPro" id="IPR036412">
    <property type="entry name" value="HAD-like_sf"/>
</dbReference>
<keyword evidence="2" id="KW-0479">Metal-binding</keyword>
<evidence type="ECO:0008006" key="7">
    <source>
        <dbReference type="Google" id="ProtNLM"/>
    </source>
</evidence>
<proteinExistence type="predicted"/>
<gene>
    <name evidence="5" type="ORF">GCM10007096_07640</name>
</gene>
<dbReference type="NCBIfam" id="TIGR01509">
    <property type="entry name" value="HAD-SF-IA-v3"/>
    <property type="match status" value="1"/>
</dbReference>
<evidence type="ECO:0000256" key="3">
    <source>
        <dbReference type="ARBA" id="ARBA00022801"/>
    </source>
</evidence>
<dbReference type="RefSeq" id="WP_188496082.1">
    <property type="nucleotide sequence ID" value="NZ_BMFV01000004.1"/>
</dbReference>
<comment type="cofactor">
    <cofactor evidence="1">
        <name>Mg(2+)</name>
        <dbReference type="ChEBI" id="CHEBI:18420"/>
    </cofactor>
</comment>
<sequence length="226" mass="26086">MIQAIFFDLYETLITEWEDGKKRTSYSVDTLGLDRHTYKKEWTARRDKRMDGSYLDHRMVLKEILKAAGRLIDETIIEDIHQKRIQAKSIPFQKIDEEILITLQILKQRKIKLGLISNCAPEEVYSWNNCLLADIFDDVVFSYEVKQRKPQPDIYYTACGHLKVAPNECIFIGDGGSNELQGASDVGMKAYHATWYQPPFISEKMTGFPKLESPTQILQLIASMES</sequence>
<protein>
    <recommendedName>
        <fullName evidence="7">HAD family hydrolase</fullName>
    </recommendedName>
</protein>
<keyword evidence="6" id="KW-1185">Reference proteome</keyword>
<evidence type="ECO:0000313" key="6">
    <source>
        <dbReference type="Proteomes" id="UP000656813"/>
    </source>
</evidence>
<evidence type="ECO:0000256" key="2">
    <source>
        <dbReference type="ARBA" id="ARBA00022723"/>
    </source>
</evidence>
<dbReference type="GO" id="GO:0046872">
    <property type="term" value="F:metal ion binding"/>
    <property type="evidence" value="ECO:0007669"/>
    <property type="project" value="UniProtKB-KW"/>
</dbReference>
<dbReference type="NCBIfam" id="TIGR01549">
    <property type="entry name" value="HAD-SF-IA-v1"/>
    <property type="match status" value="1"/>
</dbReference>
<reference evidence="5" key="1">
    <citation type="journal article" date="2014" name="Int. J. Syst. Evol. Microbiol.">
        <title>Complete genome sequence of Corynebacterium casei LMG S-19264T (=DSM 44701T), isolated from a smear-ripened cheese.</title>
        <authorList>
            <consortium name="US DOE Joint Genome Institute (JGI-PGF)"/>
            <person name="Walter F."/>
            <person name="Albersmeier A."/>
            <person name="Kalinowski J."/>
            <person name="Ruckert C."/>
        </authorList>
    </citation>
    <scope>NUCLEOTIDE SEQUENCE</scope>
    <source>
        <strain evidence="5">CGMCC 1.12777</strain>
    </source>
</reference>
<reference evidence="5" key="2">
    <citation type="submission" date="2020-09" db="EMBL/GenBank/DDBJ databases">
        <authorList>
            <person name="Sun Q."/>
            <person name="Zhou Y."/>
        </authorList>
    </citation>
    <scope>NUCLEOTIDE SEQUENCE</scope>
    <source>
        <strain evidence="5">CGMCC 1.12777</strain>
    </source>
</reference>
<dbReference type="Gene3D" id="3.40.50.1000">
    <property type="entry name" value="HAD superfamily/HAD-like"/>
    <property type="match status" value="1"/>
</dbReference>